<dbReference type="GO" id="GO:0005737">
    <property type="term" value="C:cytoplasm"/>
    <property type="evidence" value="ECO:0007669"/>
    <property type="project" value="TreeGrafter"/>
</dbReference>
<dbReference type="PROSITE" id="PS51352">
    <property type="entry name" value="THIOREDOXIN_2"/>
    <property type="match status" value="1"/>
</dbReference>
<dbReference type="PANTHER" id="PTHR45663:SF11">
    <property type="entry name" value="GEO12009P1"/>
    <property type="match status" value="1"/>
</dbReference>
<gene>
    <name evidence="2" type="ORF">SDC9_33970</name>
</gene>
<feature type="domain" description="Thioredoxin" evidence="1">
    <location>
        <begin position="1"/>
        <end position="121"/>
    </location>
</feature>
<dbReference type="CDD" id="cd02947">
    <property type="entry name" value="TRX_family"/>
    <property type="match status" value="1"/>
</dbReference>
<dbReference type="Gene3D" id="3.40.30.10">
    <property type="entry name" value="Glutaredoxin"/>
    <property type="match status" value="1"/>
</dbReference>
<dbReference type="AlphaFoldDB" id="A0A644V9S0"/>
<evidence type="ECO:0000259" key="1">
    <source>
        <dbReference type="PROSITE" id="PS51352"/>
    </source>
</evidence>
<dbReference type="EMBL" id="VSSQ01000248">
    <property type="protein sequence ID" value="MPL87957.1"/>
    <property type="molecule type" value="Genomic_DNA"/>
</dbReference>
<dbReference type="SUPFAM" id="SSF52833">
    <property type="entry name" value="Thioredoxin-like"/>
    <property type="match status" value="1"/>
</dbReference>
<protein>
    <submittedName>
        <fullName evidence="2">Thioredoxin C-1</fullName>
    </submittedName>
</protein>
<dbReference type="InterPro" id="IPR013766">
    <property type="entry name" value="Thioredoxin_domain"/>
</dbReference>
<sequence>MKTSDLDSEGVKIPMALKQLDSNSFEEIIYDNGEACLVLFSRKSCHVCKEVGPMVEDLAPKYSEKFRFYYVDVEENMTLFQRFSLKGVPQILFFKDGEYQGKLSGNVEEEVLEEKIAEIQA</sequence>
<accession>A0A644V9S0</accession>
<evidence type="ECO:0000313" key="2">
    <source>
        <dbReference type="EMBL" id="MPL87957.1"/>
    </source>
</evidence>
<proteinExistence type="predicted"/>
<reference evidence="2" key="1">
    <citation type="submission" date="2019-08" db="EMBL/GenBank/DDBJ databases">
        <authorList>
            <person name="Kucharzyk K."/>
            <person name="Murdoch R.W."/>
            <person name="Higgins S."/>
            <person name="Loffler F."/>
        </authorList>
    </citation>
    <scope>NUCLEOTIDE SEQUENCE</scope>
</reference>
<dbReference type="PANTHER" id="PTHR45663">
    <property type="entry name" value="GEO12009P1"/>
    <property type="match status" value="1"/>
</dbReference>
<dbReference type="GO" id="GO:0015035">
    <property type="term" value="F:protein-disulfide reductase activity"/>
    <property type="evidence" value="ECO:0007669"/>
    <property type="project" value="TreeGrafter"/>
</dbReference>
<comment type="caution">
    <text evidence="2">The sequence shown here is derived from an EMBL/GenBank/DDBJ whole genome shotgun (WGS) entry which is preliminary data.</text>
</comment>
<dbReference type="Pfam" id="PF00085">
    <property type="entry name" value="Thioredoxin"/>
    <property type="match status" value="1"/>
</dbReference>
<name>A0A644V9S0_9ZZZZ</name>
<dbReference type="InterPro" id="IPR036249">
    <property type="entry name" value="Thioredoxin-like_sf"/>
</dbReference>
<organism evidence="2">
    <name type="scientific">bioreactor metagenome</name>
    <dbReference type="NCBI Taxonomy" id="1076179"/>
    <lineage>
        <taxon>unclassified sequences</taxon>
        <taxon>metagenomes</taxon>
        <taxon>ecological metagenomes</taxon>
    </lineage>
</organism>